<proteinExistence type="predicted"/>
<dbReference type="EMBL" id="PGTZ01000006">
    <property type="protein sequence ID" value="PJI94789.1"/>
    <property type="molecule type" value="Genomic_DNA"/>
</dbReference>
<evidence type="ECO:0000313" key="5">
    <source>
        <dbReference type="EMBL" id="PJI94789.1"/>
    </source>
</evidence>
<gene>
    <name evidence="5" type="ORF">CLV34_0637</name>
</gene>
<organism evidence="5 6">
    <name type="scientific">Luteimicrobium subarcticum</name>
    <dbReference type="NCBI Taxonomy" id="620910"/>
    <lineage>
        <taxon>Bacteria</taxon>
        <taxon>Bacillati</taxon>
        <taxon>Actinomycetota</taxon>
        <taxon>Actinomycetes</taxon>
        <taxon>Micrococcales</taxon>
        <taxon>Luteimicrobium</taxon>
    </lineage>
</organism>
<keyword evidence="6" id="KW-1185">Reference proteome</keyword>
<protein>
    <submittedName>
        <fullName evidence="5">1-acyl-sn-glycerol-3-phosphate acyltransferase</fullName>
    </submittedName>
</protein>
<reference evidence="5 6" key="1">
    <citation type="submission" date="2017-11" db="EMBL/GenBank/DDBJ databases">
        <title>Genomic Encyclopedia of Archaeal and Bacterial Type Strains, Phase II (KMG-II): From Individual Species to Whole Genera.</title>
        <authorList>
            <person name="Goeker M."/>
        </authorList>
    </citation>
    <scope>NUCLEOTIDE SEQUENCE [LARGE SCALE GENOMIC DNA]</scope>
    <source>
        <strain evidence="5 6">DSM 22413</strain>
    </source>
</reference>
<keyword evidence="3" id="KW-1133">Transmembrane helix</keyword>
<sequence>MTGRRRVGLPAGTSLPALLRHRLWRGAFQAAGGFRVVGRAPVEAMVLVANHSSHADTPAVLAAFPAPYRPVAAAAGDYWFADPLRSWLARTFVGAVPLDRSGGGGYAALSEEAAHVLGHGRSLLLYSEGTRSVDGDLGDFRSGAMHLAREYDVPLLPVAIVGTHDLLPKGGRLAPAPVEVRLGTPVAPEEWDERGMDVVRDQIRELLARGPARPTTSALWRRTHRFMAGRAGLAGAFGWGFAEAVSWPVTNEMFLAIFAAAHPRRVPATVAALTAGSVAGVLVTTTLTARGARPPAPLTTPSMRATAREHMAVGARGIWRQALNGVPVKLYAQAAADEGVPRVPLALHAIGARGARAVVVGAAVGVAATRARPFLKRFFGPYEVALAGAYVAGFAVVARRWRRD</sequence>
<dbReference type="Pfam" id="PF01553">
    <property type="entry name" value="Acyltransferase"/>
    <property type="match status" value="1"/>
</dbReference>
<accession>A0A2M8WV46</accession>
<evidence type="ECO:0000256" key="2">
    <source>
        <dbReference type="ARBA" id="ARBA00023315"/>
    </source>
</evidence>
<evidence type="ECO:0000256" key="3">
    <source>
        <dbReference type="SAM" id="Phobius"/>
    </source>
</evidence>
<dbReference type="RefSeq" id="WP_245858942.1">
    <property type="nucleotide sequence ID" value="NZ_PGTZ01000006.1"/>
</dbReference>
<dbReference type="GO" id="GO:0005886">
    <property type="term" value="C:plasma membrane"/>
    <property type="evidence" value="ECO:0007669"/>
    <property type="project" value="TreeGrafter"/>
</dbReference>
<dbReference type="PANTHER" id="PTHR10434">
    <property type="entry name" value="1-ACYL-SN-GLYCEROL-3-PHOSPHATE ACYLTRANSFERASE"/>
    <property type="match status" value="1"/>
</dbReference>
<feature type="domain" description="Phospholipid/glycerol acyltransferase" evidence="4">
    <location>
        <begin position="45"/>
        <end position="163"/>
    </location>
</feature>
<keyword evidence="3" id="KW-0472">Membrane</keyword>
<keyword evidence="2 5" id="KW-0012">Acyltransferase</keyword>
<dbReference type="InterPro" id="IPR002123">
    <property type="entry name" value="Plipid/glycerol_acylTrfase"/>
</dbReference>
<dbReference type="CDD" id="cd07989">
    <property type="entry name" value="LPLAT_AGPAT-like"/>
    <property type="match status" value="1"/>
</dbReference>
<dbReference type="SUPFAM" id="SSF69593">
    <property type="entry name" value="Glycerol-3-phosphate (1)-acyltransferase"/>
    <property type="match status" value="1"/>
</dbReference>
<keyword evidence="1 5" id="KW-0808">Transferase</keyword>
<dbReference type="GO" id="GO:0003841">
    <property type="term" value="F:1-acylglycerol-3-phosphate O-acyltransferase activity"/>
    <property type="evidence" value="ECO:0007669"/>
    <property type="project" value="TreeGrafter"/>
</dbReference>
<dbReference type="PANTHER" id="PTHR10434:SF11">
    <property type="entry name" value="1-ACYL-SN-GLYCEROL-3-PHOSPHATE ACYLTRANSFERASE"/>
    <property type="match status" value="1"/>
</dbReference>
<dbReference type="AlphaFoldDB" id="A0A2M8WV46"/>
<evidence type="ECO:0000256" key="1">
    <source>
        <dbReference type="ARBA" id="ARBA00022679"/>
    </source>
</evidence>
<dbReference type="Proteomes" id="UP000231586">
    <property type="component" value="Unassembled WGS sequence"/>
</dbReference>
<name>A0A2M8WV46_9MICO</name>
<keyword evidence="3" id="KW-0812">Transmembrane</keyword>
<evidence type="ECO:0000259" key="4">
    <source>
        <dbReference type="SMART" id="SM00563"/>
    </source>
</evidence>
<evidence type="ECO:0000313" key="6">
    <source>
        <dbReference type="Proteomes" id="UP000231586"/>
    </source>
</evidence>
<feature type="transmembrane region" description="Helical" evidence="3">
    <location>
        <begin position="379"/>
        <end position="398"/>
    </location>
</feature>
<dbReference type="GO" id="GO:0006654">
    <property type="term" value="P:phosphatidic acid biosynthetic process"/>
    <property type="evidence" value="ECO:0007669"/>
    <property type="project" value="TreeGrafter"/>
</dbReference>
<comment type="caution">
    <text evidence="5">The sequence shown here is derived from an EMBL/GenBank/DDBJ whole genome shotgun (WGS) entry which is preliminary data.</text>
</comment>
<dbReference type="SMART" id="SM00563">
    <property type="entry name" value="PlsC"/>
    <property type="match status" value="1"/>
</dbReference>